<protein>
    <recommendedName>
        <fullName evidence="3">Phytocyanin domain-containing protein</fullName>
    </recommendedName>
</protein>
<dbReference type="Pfam" id="PF02298">
    <property type="entry name" value="Cu_bind_like"/>
    <property type="match status" value="1"/>
</dbReference>
<evidence type="ECO:0000256" key="2">
    <source>
        <dbReference type="SAM" id="SignalP"/>
    </source>
</evidence>
<evidence type="ECO:0000313" key="5">
    <source>
        <dbReference type="Proteomes" id="UP001153076"/>
    </source>
</evidence>
<dbReference type="InterPro" id="IPR039391">
    <property type="entry name" value="Phytocyanin-like"/>
</dbReference>
<dbReference type="EMBL" id="JAKOGI010000017">
    <property type="protein sequence ID" value="KAJ8450158.1"/>
    <property type="molecule type" value="Genomic_DNA"/>
</dbReference>
<feature type="domain" description="Phytocyanin" evidence="3">
    <location>
        <begin position="25"/>
        <end position="145"/>
    </location>
</feature>
<evidence type="ECO:0000259" key="3">
    <source>
        <dbReference type="PROSITE" id="PS51485"/>
    </source>
</evidence>
<proteinExistence type="predicted"/>
<dbReference type="PROSITE" id="PS51485">
    <property type="entry name" value="PHYTOCYANIN"/>
    <property type="match status" value="1"/>
</dbReference>
<dbReference type="GO" id="GO:0005886">
    <property type="term" value="C:plasma membrane"/>
    <property type="evidence" value="ECO:0007669"/>
    <property type="project" value="TreeGrafter"/>
</dbReference>
<keyword evidence="5" id="KW-1185">Reference proteome</keyword>
<dbReference type="PANTHER" id="PTHR33021">
    <property type="entry name" value="BLUE COPPER PROTEIN"/>
    <property type="match status" value="1"/>
</dbReference>
<dbReference type="GO" id="GO:0009055">
    <property type="term" value="F:electron transfer activity"/>
    <property type="evidence" value="ECO:0007669"/>
    <property type="project" value="InterPro"/>
</dbReference>
<dbReference type="Proteomes" id="UP001153076">
    <property type="component" value="Unassembled WGS sequence"/>
</dbReference>
<dbReference type="SUPFAM" id="SSF49503">
    <property type="entry name" value="Cupredoxins"/>
    <property type="match status" value="1"/>
</dbReference>
<evidence type="ECO:0000313" key="4">
    <source>
        <dbReference type="EMBL" id="KAJ8450158.1"/>
    </source>
</evidence>
<feature type="compositionally biased region" description="Pro residues" evidence="1">
    <location>
        <begin position="153"/>
        <end position="172"/>
    </location>
</feature>
<feature type="signal peptide" evidence="2">
    <location>
        <begin position="1"/>
        <end position="21"/>
    </location>
</feature>
<dbReference type="InterPro" id="IPR008972">
    <property type="entry name" value="Cupredoxin"/>
</dbReference>
<gene>
    <name evidence="4" type="ORF">Cgig2_033352</name>
</gene>
<dbReference type="OrthoDB" id="688954at2759"/>
<evidence type="ECO:0000256" key="1">
    <source>
        <dbReference type="SAM" id="MobiDB-lite"/>
    </source>
</evidence>
<dbReference type="PANTHER" id="PTHR33021:SF213">
    <property type="entry name" value="OS12G0454600 PROTEIN"/>
    <property type="match status" value="1"/>
</dbReference>
<feature type="region of interest" description="Disordered" evidence="1">
    <location>
        <begin position="144"/>
        <end position="191"/>
    </location>
</feature>
<keyword evidence="2" id="KW-0732">Signal</keyword>
<comment type="caution">
    <text evidence="4">The sequence shown here is derived from an EMBL/GenBank/DDBJ whole genome shotgun (WGS) entry which is preliminary data.</text>
</comment>
<dbReference type="InterPro" id="IPR003245">
    <property type="entry name" value="Phytocyanin_dom"/>
</dbReference>
<dbReference type="FunFam" id="2.60.40.420:FF:000048">
    <property type="entry name" value="Early nodulin-like protein 18"/>
    <property type="match status" value="1"/>
</dbReference>
<feature type="chain" id="PRO_5040298521" description="Phytocyanin domain-containing protein" evidence="2">
    <location>
        <begin position="22"/>
        <end position="212"/>
    </location>
</feature>
<accession>A0A9Q1KV68</accession>
<sequence length="212" mass="22012">MPAYLTVMAILIAATATVASAAGYHNYTVGGPAGWFFNRTTNTTATNYSAWAAPITFNLGDYLIFNTNTNQTVVQTYNATTYGSCTADDAADNDTLIFDSGAANFSEPQTVAVPLTKVGPNYFFSDADDGAQCQHGMQFEIKVNEGSGLPPSLNQPPPPPYAPPPAAEPPPVFQSSGGGQGESLHNGGERQGHGVIGAPLVWAGLLGLGLVV</sequence>
<reference evidence="4" key="1">
    <citation type="submission" date="2022-04" db="EMBL/GenBank/DDBJ databases">
        <title>Carnegiea gigantea Genome sequencing and assembly v2.</title>
        <authorList>
            <person name="Copetti D."/>
            <person name="Sanderson M.J."/>
            <person name="Burquez A."/>
            <person name="Wojciechowski M.F."/>
        </authorList>
    </citation>
    <scope>NUCLEOTIDE SEQUENCE</scope>
    <source>
        <strain evidence="4">SGP5-SGP5p</strain>
        <tissue evidence="4">Aerial part</tissue>
    </source>
</reference>
<organism evidence="4 5">
    <name type="scientific">Carnegiea gigantea</name>
    <dbReference type="NCBI Taxonomy" id="171969"/>
    <lineage>
        <taxon>Eukaryota</taxon>
        <taxon>Viridiplantae</taxon>
        <taxon>Streptophyta</taxon>
        <taxon>Embryophyta</taxon>
        <taxon>Tracheophyta</taxon>
        <taxon>Spermatophyta</taxon>
        <taxon>Magnoliopsida</taxon>
        <taxon>eudicotyledons</taxon>
        <taxon>Gunneridae</taxon>
        <taxon>Pentapetalae</taxon>
        <taxon>Caryophyllales</taxon>
        <taxon>Cactineae</taxon>
        <taxon>Cactaceae</taxon>
        <taxon>Cactoideae</taxon>
        <taxon>Echinocereeae</taxon>
        <taxon>Carnegiea</taxon>
    </lineage>
</organism>
<dbReference type="Gene3D" id="2.60.40.420">
    <property type="entry name" value="Cupredoxins - blue copper proteins"/>
    <property type="match status" value="1"/>
</dbReference>
<dbReference type="AlphaFoldDB" id="A0A9Q1KV68"/>
<name>A0A9Q1KV68_9CARY</name>